<dbReference type="InterPro" id="IPR020904">
    <property type="entry name" value="Sc_DH/Rdtase_CS"/>
</dbReference>
<feature type="domain" description="Ketoreductase" evidence="4">
    <location>
        <begin position="31"/>
        <end position="222"/>
    </location>
</feature>
<evidence type="ECO:0000313" key="5">
    <source>
        <dbReference type="EMBL" id="ORJ62744.1"/>
    </source>
</evidence>
<sequence length="337" mass="34906">MDHQPVRGALDRARRGAVNVGGEKLISFTDRVVLVTGGGRGLGEAYCHEMAGRGAALVVHDNGAATDGSGSDPKPADDVAAAIRAAGGQAVACVSDASTEQGGRAAVELAVAEFGRLDAIVANAGIIHDDPLPEWPTERFEALLRHHLLAAFHVVRPGFAVMRDAGYGRLVFVSSAAGVFGQPGLTGYATAKTGMLGLMNVAALEGAAYGIRANAIMPMGDTRMAMALIGEAGRTADARAFLETLRLDQVAPVVAYLASESCTLTHRVLSAFRGRVAALQIGVTGGWFAPDGSFDAEDVAANLDRILDPSELFVPGSIFDEMEHAFAAAPVESQTSP</sequence>
<evidence type="ECO:0000313" key="6">
    <source>
        <dbReference type="Proteomes" id="UP000193040"/>
    </source>
</evidence>
<evidence type="ECO:0000259" key="4">
    <source>
        <dbReference type="SMART" id="SM00822"/>
    </source>
</evidence>
<dbReference type="PRINTS" id="PR00080">
    <property type="entry name" value="SDRFAMILY"/>
</dbReference>
<dbReference type="InterPro" id="IPR057326">
    <property type="entry name" value="KR_dom"/>
</dbReference>
<evidence type="ECO:0000256" key="3">
    <source>
        <dbReference type="RuleBase" id="RU000363"/>
    </source>
</evidence>
<dbReference type="GO" id="GO:0016491">
    <property type="term" value="F:oxidoreductase activity"/>
    <property type="evidence" value="ECO:0007669"/>
    <property type="project" value="UniProtKB-KW"/>
</dbReference>
<dbReference type="PANTHER" id="PTHR45024">
    <property type="entry name" value="DEHYDROGENASES, SHORT CHAIN"/>
    <property type="match status" value="1"/>
</dbReference>
<comment type="similarity">
    <text evidence="1 3">Belongs to the short-chain dehydrogenases/reductases (SDR) family.</text>
</comment>
<gene>
    <name evidence="5" type="ORF">B5M45_06890</name>
</gene>
<comment type="caution">
    <text evidence="5">The sequence shown here is derived from an EMBL/GenBank/DDBJ whole genome shotgun (WGS) entry which is preliminary data.</text>
</comment>
<dbReference type="PANTHER" id="PTHR45024:SF2">
    <property type="entry name" value="SCP2 DOMAIN-CONTAINING PROTEIN"/>
    <property type="match status" value="1"/>
</dbReference>
<dbReference type="InterPro" id="IPR036291">
    <property type="entry name" value="NAD(P)-bd_dom_sf"/>
</dbReference>
<protein>
    <recommendedName>
        <fullName evidence="4">Ketoreductase domain-containing protein</fullName>
    </recommendedName>
</protein>
<dbReference type="EMBL" id="MZZM01000012">
    <property type="protein sequence ID" value="ORJ62744.1"/>
    <property type="molecule type" value="Genomic_DNA"/>
</dbReference>
<dbReference type="STRING" id="1784.VC42_09205"/>
<dbReference type="SUPFAM" id="SSF51735">
    <property type="entry name" value="NAD(P)-binding Rossmann-fold domains"/>
    <property type="match status" value="1"/>
</dbReference>
<organism evidence="5 6">
    <name type="scientific">Mycobacterium simiae</name>
    <name type="common">Mycobacterium habana</name>
    <dbReference type="NCBI Taxonomy" id="1784"/>
    <lineage>
        <taxon>Bacteria</taxon>
        <taxon>Bacillati</taxon>
        <taxon>Actinomycetota</taxon>
        <taxon>Actinomycetes</taxon>
        <taxon>Mycobacteriales</taxon>
        <taxon>Mycobacteriaceae</taxon>
        <taxon>Mycobacterium</taxon>
        <taxon>Mycobacterium simiae complex</taxon>
    </lineage>
</organism>
<dbReference type="PROSITE" id="PS00061">
    <property type="entry name" value="ADH_SHORT"/>
    <property type="match status" value="1"/>
</dbReference>
<dbReference type="InterPro" id="IPR002347">
    <property type="entry name" value="SDR_fam"/>
</dbReference>
<dbReference type="Gene3D" id="3.40.50.720">
    <property type="entry name" value="NAD(P)-binding Rossmann-like Domain"/>
    <property type="match status" value="2"/>
</dbReference>
<accession>A0A1X0YCP0</accession>
<keyword evidence="2" id="KW-0560">Oxidoreductase</keyword>
<proteinExistence type="inferred from homology"/>
<dbReference type="Proteomes" id="UP000193040">
    <property type="component" value="Unassembled WGS sequence"/>
</dbReference>
<dbReference type="AlphaFoldDB" id="A0A1X0YCP0"/>
<evidence type="ECO:0000256" key="1">
    <source>
        <dbReference type="ARBA" id="ARBA00006484"/>
    </source>
</evidence>
<dbReference type="SMART" id="SM00822">
    <property type="entry name" value="PKS_KR"/>
    <property type="match status" value="1"/>
</dbReference>
<dbReference type="Pfam" id="PF00106">
    <property type="entry name" value="adh_short"/>
    <property type="match status" value="1"/>
</dbReference>
<reference evidence="5 6" key="1">
    <citation type="submission" date="2017-03" db="EMBL/GenBank/DDBJ databases">
        <title>Genomic insights into Mycobacterium simiae human colonization.</title>
        <authorList>
            <person name="Steffani J.L."/>
            <person name="Brunck M.E."/>
            <person name="Cruz E."/>
            <person name="Montiel R."/>
            <person name="Barona F."/>
        </authorList>
    </citation>
    <scope>NUCLEOTIDE SEQUENCE [LARGE SCALE GENOMIC DNA]</scope>
    <source>
        <strain evidence="5 6">MsiGto</strain>
    </source>
</reference>
<dbReference type="PRINTS" id="PR00081">
    <property type="entry name" value="GDHRDH"/>
</dbReference>
<evidence type="ECO:0000256" key="2">
    <source>
        <dbReference type="ARBA" id="ARBA00023002"/>
    </source>
</evidence>
<name>A0A1X0YCP0_MYCSI</name>
<dbReference type="InterPro" id="IPR051687">
    <property type="entry name" value="Peroxisomal_Beta-Oxidation"/>
</dbReference>
<keyword evidence="6" id="KW-1185">Reference proteome</keyword>